<dbReference type="InterPro" id="IPR036770">
    <property type="entry name" value="Ankyrin_rpt-contain_sf"/>
</dbReference>
<dbReference type="Gene3D" id="1.25.40.20">
    <property type="entry name" value="Ankyrin repeat-containing domain"/>
    <property type="match status" value="1"/>
</dbReference>
<feature type="coiled-coil region" evidence="2">
    <location>
        <begin position="76"/>
        <end position="113"/>
    </location>
</feature>
<dbReference type="AlphaFoldDB" id="A0A7S3U632"/>
<evidence type="ECO:0000256" key="3">
    <source>
        <dbReference type="SAM" id="MobiDB-lite"/>
    </source>
</evidence>
<protein>
    <submittedName>
        <fullName evidence="4">Uncharacterized protein</fullName>
    </submittedName>
</protein>
<feature type="repeat" description="ANK" evidence="1">
    <location>
        <begin position="137"/>
        <end position="169"/>
    </location>
</feature>
<evidence type="ECO:0000313" key="4">
    <source>
        <dbReference type="EMBL" id="CAE0604285.1"/>
    </source>
</evidence>
<dbReference type="SUPFAM" id="SSF48403">
    <property type="entry name" value="Ankyrin repeat"/>
    <property type="match status" value="1"/>
</dbReference>
<reference evidence="4" key="1">
    <citation type="submission" date="2021-01" db="EMBL/GenBank/DDBJ databases">
        <authorList>
            <person name="Corre E."/>
            <person name="Pelletier E."/>
            <person name="Niang G."/>
            <person name="Scheremetjew M."/>
            <person name="Finn R."/>
            <person name="Kale V."/>
            <person name="Holt S."/>
            <person name="Cochrane G."/>
            <person name="Meng A."/>
            <person name="Brown T."/>
            <person name="Cohen L."/>
        </authorList>
    </citation>
    <scope>NUCLEOTIDE SEQUENCE</scope>
    <source>
        <strain evidence="4">SPMC142</strain>
    </source>
</reference>
<organism evidence="4">
    <name type="scientific">Strombidinopsis acuminata</name>
    <dbReference type="NCBI Taxonomy" id="141414"/>
    <lineage>
        <taxon>Eukaryota</taxon>
        <taxon>Sar</taxon>
        <taxon>Alveolata</taxon>
        <taxon>Ciliophora</taxon>
        <taxon>Intramacronucleata</taxon>
        <taxon>Spirotrichea</taxon>
        <taxon>Choreotrichia</taxon>
        <taxon>Choreotrichida</taxon>
        <taxon>Strombidinopsidae</taxon>
        <taxon>Strombidinopsis</taxon>
    </lineage>
</organism>
<dbReference type="PROSITE" id="PS50088">
    <property type="entry name" value="ANK_REPEAT"/>
    <property type="match status" value="1"/>
</dbReference>
<dbReference type="Pfam" id="PF00023">
    <property type="entry name" value="Ank"/>
    <property type="match status" value="1"/>
</dbReference>
<keyword evidence="2" id="KW-0175">Coiled coil</keyword>
<gene>
    <name evidence="4" type="ORF">SACU0126_LOCUS36052</name>
</gene>
<proteinExistence type="predicted"/>
<name>A0A7S3U632_9SPIT</name>
<dbReference type="InterPro" id="IPR002110">
    <property type="entry name" value="Ankyrin_rpt"/>
</dbReference>
<evidence type="ECO:0000256" key="1">
    <source>
        <dbReference type="PROSITE-ProRule" id="PRU00023"/>
    </source>
</evidence>
<sequence length="201" mass="21773">MLGCLACTSPIGSEVSTWMRQPCCGDSPVRPVRSLPTISVGDLSSVVCCSSLKQNELEGASEAPAFDEGGEYIVTLDQDRMEAEEMQRRAREGQEEERARKEEAQRLAKAREAAVKVFLSHHGFTKGVKGPRRKLLGTTFPLHVAAEKADAKMVAMLLEAGADREQRNSDGRTAAQVAQHKGRRGSHDNVLRALSATRGGA</sequence>
<feature type="region of interest" description="Disordered" evidence="3">
    <location>
        <begin position="162"/>
        <end position="201"/>
    </location>
</feature>
<dbReference type="PROSITE" id="PS50297">
    <property type="entry name" value="ANK_REP_REGION"/>
    <property type="match status" value="1"/>
</dbReference>
<accession>A0A7S3U632</accession>
<evidence type="ECO:0000256" key="2">
    <source>
        <dbReference type="SAM" id="Coils"/>
    </source>
</evidence>
<keyword evidence="1" id="KW-0040">ANK repeat</keyword>
<dbReference type="EMBL" id="HBIQ01113683">
    <property type="protein sequence ID" value="CAE0604285.1"/>
    <property type="molecule type" value="Transcribed_RNA"/>
</dbReference>